<dbReference type="EMBL" id="JACCBA010000001">
    <property type="protein sequence ID" value="NYD48560.1"/>
    <property type="molecule type" value="Genomic_DNA"/>
</dbReference>
<comment type="caution">
    <text evidence="2">The sequence shown here is derived from an EMBL/GenBank/DDBJ whole genome shotgun (WGS) entry which is preliminary data.</text>
</comment>
<dbReference type="Proteomes" id="UP000529783">
    <property type="component" value="Unassembled WGS sequence"/>
</dbReference>
<dbReference type="AlphaFoldDB" id="A0A7Y9EJZ4"/>
<organism evidence="2 3">
    <name type="scientific">Actinomadura luteofluorescens</name>
    <dbReference type="NCBI Taxonomy" id="46163"/>
    <lineage>
        <taxon>Bacteria</taxon>
        <taxon>Bacillati</taxon>
        <taxon>Actinomycetota</taxon>
        <taxon>Actinomycetes</taxon>
        <taxon>Streptosporangiales</taxon>
        <taxon>Thermomonosporaceae</taxon>
        <taxon>Actinomadura</taxon>
    </lineage>
</organism>
<evidence type="ECO:0000313" key="3">
    <source>
        <dbReference type="Proteomes" id="UP000529783"/>
    </source>
</evidence>
<protein>
    <submittedName>
        <fullName evidence="2">Uncharacterized protein</fullName>
    </submittedName>
</protein>
<evidence type="ECO:0000256" key="1">
    <source>
        <dbReference type="SAM" id="MobiDB-lite"/>
    </source>
</evidence>
<sequence>MPELFPSIDHEVRVTPRADPALASTIIDRIGRSRSIRVTSGEVFITLVVDVRRFAACRLAAAASMGDPGERRLRPARPAKPVEHRRS</sequence>
<accession>A0A7Y9EJZ4</accession>
<gene>
    <name evidence="2" type="ORF">BJY14_004543</name>
</gene>
<feature type="region of interest" description="Disordered" evidence="1">
    <location>
        <begin position="63"/>
        <end position="87"/>
    </location>
</feature>
<dbReference type="RefSeq" id="WP_179845451.1">
    <property type="nucleotide sequence ID" value="NZ_JACCBA010000001.1"/>
</dbReference>
<evidence type="ECO:0000313" key="2">
    <source>
        <dbReference type="EMBL" id="NYD48560.1"/>
    </source>
</evidence>
<reference evidence="2 3" key="1">
    <citation type="submission" date="2020-07" db="EMBL/GenBank/DDBJ databases">
        <title>Sequencing the genomes of 1000 actinobacteria strains.</title>
        <authorList>
            <person name="Klenk H.-P."/>
        </authorList>
    </citation>
    <scope>NUCLEOTIDE SEQUENCE [LARGE SCALE GENOMIC DNA]</scope>
    <source>
        <strain evidence="2 3">DSM 40398</strain>
    </source>
</reference>
<keyword evidence="3" id="KW-1185">Reference proteome</keyword>
<proteinExistence type="predicted"/>
<name>A0A7Y9EJZ4_9ACTN</name>